<keyword evidence="2" id="KW-1185">Reference proteome</keyword>
<dbReference type="Gramene" id="OIW01357">
    <property type="protein sequence ID" value="OIW01357"/>
    <property type="gene ID" value="TanjilG_12897"/>
</dbReference>
<organism evidence="1 2">
    <name type="scientific">Lupinus angustifolius</name>
    <name type="common">Narrow-leaved blue lupine</name>
    <dbReference type="NCBI Taxonomy" id="3871"/>
    <lineage>
        <taxon>Eukaryota</taxon>
        <taxon>Viridiplantae</taxon>
        <taxon>Streptophyta</taxon>
        <taxon>Embryophyta</taxon>
        <taxon>Tracheophyta</taxon>
        <taxon>Spermatophyta</taxon>
        <taxon>Magnoliopsida</taxon>
        <taxon>eudicotyledons</taxon>
        <taxon>Gunneridae</taxon>
        <taxon>Pentapetalae</taxon>
        <taxon>rosids</taxon>
        <taxon>fabids</taxon>
        <taxon>Fabales</taxon>
        <taxon>Fabaceae</taxon>
        <taxon>Papilionoideae</taxon>
        <taxon>50 kb inversion clade</taxon>
        <taxon>genistoids sensu lato</taxon>
        <taxon>core genistoids</taxon>
        <taxon>Genisteae</taxon>
        <taxon>Lupinus</taxon>
    </lineage>
</organism>
<name>A0A1J7HHZ8_LUPAN</name>
<dbReference type="AlphaFoldDB" id="A0A1J7HHZ8"/>
<proteinExistence type="predicted"/>
<protein>
    <submittedName>
        <fullName evidence="1">Uncharacterized protein</fullName>
    </submittedName>
</protein>
<reference evidence="1 2" key="1">
    <citation type="journal article" date="2017" name="Plant Biotechnol. J.">
        <title>A comprehensive draft genome sequence for lupin (Lupinus angustifolius), an emerging health food: insights into plant-microbe interactions and legume evolution.</title>
        <authorList>
            <person name="Hane J.K."/>
            <person name="Ming Y."/>
            <person name="Kamphuis L.G."/>
            <person name="Nelson M.N."/>
            <person name="Garg G."/>
            <person name="Atkins C.A."/>
            <person name="Bayer P.E."/>
            <person name="Bravo A."/>
            <person name="Bringans S."/>
            <person name="Cannon S."/>
            <person name="Edwards D."/>
            <person name="Foley R."/>
            <person name="Gao L.L."/>
            <person name="Harrison M.J."/>
            <person name="Huang W."/>
            <person name="Hurgobin B."/>
            <person name="Li S."/>
            <person name="Liu C.W."/>
            <person name="McGrath A."/>
            <person name="Morahan G."/>
            <person name="Murray J."/>
            <person name="Weller J."/>
            <person name="Jian J."/>
            <person name="Singh K.B."/>
        </authorList>
    </citation>
    <scope>NUCLEOTIDE SEQUENCE [LARGE SCALE GENOMIC DNA]</scope>
    <source>
        <strain evidence="2">cv. Tanjil</strain>
        <tissue evidence="1">Whole plant</tissue>
    </source>
</reference>
<dbReference type="EMBL" id="CM007371">
    <property type="protein sequence ID" value="OIW01357.1"/>
    <property type="molecule type" value="Genomic_DNA"/>
</dbReference>
<evidence type="ECO:0000313" key="2">
    <source>
        <dbReference type="Proteomes" id="UP000188354"/>
    </source>
</evidence>
<dbReference type="Proteomes" id="UP000188354">
    <property type="component" value="Chromosome LG11"/>
</dbReference>
<sequence length="57" mass="6786">MLIETFECTKYLRVNNQFICSSFVYMMMDIEPHLDLMYANYTFVDVTFIATIEDGTR</sequence>
<gene>
    <name evidence="1" type="ORF">TanjilG_12897</name>
</gene>
<evidence type="ECO:0000313" key="1">
    <source>
        <dbReference type="EMBL" id="OIW01357.1"/>
    </source>
</evidence>
<accession>A0A1J7HHZ8</accession>